<evidence type="ECO:0000256" key="1">
    <source>
        <dbReference type="ARBA" id="ARBA00022603"/>
    </source>
</evidence>
<evidence type="ECO:0000256" key="4">
    <source>
        <dbReference type="ARBA" id="ARBA00022737"/>
    </source>
</evidence>
<dbReference type="InterPro" id="IPR055135">
    <property type="entry name" value="PRMT_dom"/>
</dbReference>
<proteinExistence type="predicted"/>
<evidence type="ECO:0000313" key="7">
    <source>
        <dbReference type="EMBL" id="JAT55936.1"/>
    </source>
</evidence>
<dbReference type="InterPro" id="IPR029063">
    <property type="entry name" value="SAM-dependent_MTases_sf"/>
</dbReference>
<dbReference type="EMBL" id="GDJX01012000">
    <property type="protein sequence ID" value="JAT55936.1"/>
    <property type="molecule type" value="Transcribed_RNA"/>
</dbReference>
<evidence type="ECO:0000256" key="5">
    <source>
        <dbReference type="PROSITE-ProRule" id="PRU01015"/>
    </source>
</evidence>
<evidence type="ECO:0000256" key="2">
    <source>
        <dbReference type="ARBA" id="ARBA00022679"/>
    </source>
</evidence>
<reference evidence="7" key="1">
    <citation type="submission" date="2015-07" db="EMBL/GenBank/DDBJ databases">
        <title>Transcriptome Assembly of Anthurium amnicola.</title>
        <authorList>
            <person name="Suzuki J."/>
        </authorList>
    </citation>
    <scope>NUCLEOTIDE SEQUENCE</scope>
</reference>
<dbReference type="Gene3D" id="2.70.160.11">
    <property type="entry name" value="Hnrnp arginine n-methyltransferase1"/>
    <property type="match status" value="2"/>
</dbReference>
<gene>
    <name evidence="7" type="primary">PRMT7_3</name>
    <name evidence="7" type="ORF">g.66892</name>
</gene>
<dbReference type="FunFam" id="3.40.50.150:FF:000070">
    <property type="entry name" value="Protein arginine N-methyltransferase 7"/>
    <property type="match status" value="1"/>
</dbReference>
<feature type="domain" description="Protein arginine N-methyltransferase" evidence="6">
    <location>
        <begin position="294"/>
        <end position="420"/>
    </location>
</feature>
<keyword evidence="4" id="KW-0677">Repeat</keyword>
<keyword evidence="3 5" id="KW-0949">S-adenosyl-L-methionine</keyword>
<dbReference type="GO" id="GO:0016274">
    <property type="term" value="F:protein-arginine N-methyltransferase activity"/>
    <property type="evidence" value="ECO:0007669"/>
    <property type="project" value="InterPro"/>
</dbReference>
<dbReference type="GO" id="GO:0032259">
    <property type="term" value="P:methylation"/>
    <property type="evidence" value="ECO:0007669"/>
    <property type="project" value="UniProtKB-KW"/>
</dbReference>
<dbReference type="FunFam" id="2.70.160.11:FF:000017">
    <property type="entry name" value="Protein arginine N-methyltransferase 1.6"/>
    <property type="match status" value="1"/>
</dbReference>
<dbReference type="PANTHER" id="PTHR11006:SF4">
    <property type="entry name" value="PROTEIN ARGININE N-METHYLTRANSFERASE 7"/>
    <property type="match status" value="1"/>
</dbReference>
<dbReference type="Pfam" id="PF22528">
    <property type="entry name" value="PRMT_C"/>
    <property type="match status" value="1"/>
</dbReference>
<accession>A0A1D1YMR7</accession>
<dbReference type="GO" id="GO:0042054">
    <property type="term" value="F:histone methyltransferase activity"/>
    <property type="evidence" value="ECO:0007669"/>
    <property type="project" value="TreeGrafter"/>
</dbReference>
<dbReference type="FunFam" id="3.40.50.150:FF:000167">
    <property type="entry name" value="Protein arginine N-methyltransferase"/>
    <property type="match status" value="1"/>
</dbReference>
<keyword evidence="2 5" id="KW-0808">Transferase</keyword>
<evidence type="ECO:0000256" key="3">
    <source>
        <dbReference type="ARBA" id="ARBA00022691"/>
    </source>
</evidence>
<name>A0A1D1YMR7_9ARAE</name>
<dbReference type="Gene3D" id="3.40.50.150">
    <property type="entry name" value="Vaccinia Virus protein VP39"/>
    <property type="match status" value="2"/>
</dbReference>
<dbReference type="AlphaFoldDB" id="A0A1D1YMR7"/>
<dbReference type="PANTHER" id="PTHR11006">
    <property type="entry name" value="PROTEIN ARGININE N-METHYLTRANSFERASE"/>
    <property type="match status" value="1"/>
</dbReference>
<evidence type="ECO:0000259" key="6">
    <source>
        <dbReference type="Pfam" id="PF22528"/>
    </source>
</evidence>
<keyword evidence="1 5" id="KW-0489">Methyltransferase</keyword>
<organism evidence="7">
    <name type="scientific">Anthurium amnicola</name>
    <dbReference type="NCBI Taxonomy" id="1678845"/>
    <lineage>
        <taxon>Eukaryota</taxon>
        <taxon>Viridiplantae</taxon>
        <taxon>Streptophyta</taxon>
        <taxon>Embryophyta</taxon>
        <taxon>Tracheophyta</taxon>
        <taxon>Spermatophyta</taxon>
        <taxon>Magnoliopsida</taxon>
        <taxon>Liliopsida</taxon>
        <taxon>Araceae</taxon>
        <taxon>Pothoideae</taxon>
        <taxon>Potheae</taxon>
        <taxon>Anthurium</taxon>
    </lineage>
</organism>
<sequence length="764" mass="84046">MTASRLSRAGIASAPRFLPGLSFPSAAPPSPLLGRGLVPGGAARAMSAAATSRVFQLRVNPLTGDSEWVVVEETDAMEHDDGNGAFGPHKSLLASTSYLDMLNDSDRNRAFQRAIRKAVTRPCHVLDIGAGTGLLSMMAAKAMEECGGGRGCDEGTVSACESYLPMGKLMRRVLRANGMENKIRVHHKRSDELRVCVDLPCRADVMVSEILDSELLGEGLIPTLQHAHDMLVAENLKTVPYRATTYGQLVESTFLWKLHDLYSCEVSASDGVHLAPYGSENIVSVRPKQYAMHCDALSQEIRLLSDPFKIFEFDFSQRPDSHGETNLYIKAIDDGNIHAVVSWWVIQLDDEGSIFYSTAPRWMNSSNIPGAQTAISDSKVWCDHWKQCVWFTPGTGVPVSINEEISFQARHDETSISYSVGNKYQGMELSNCGCETADNQLILSPERVGIYGDKDWRSSFLTATRNALEGKSCPLCVVADDSIFLTITAACLSKDSHVVSMFPGLRDMGAAYLKAIADSNGILNDHIRILGKRVSCVIPENLSQRKVDLFVAEPFYCGTEGLLPWQNLRFWKERSLLDSILSEDVSIIPCKGILKACAMSLPNLWNSRHCLKEVEGFDHSAVNDTIGACGGLSPGLEDPYLPYFIWQCGETKELSEVVSIMEFNFLDLIHPCFGKNEIEFTGPGICHGFALWVDWVIDERNSIVISTGPATRHWKQGVKLLSKAMLVNSRGSCNRDECHSTGMEASFDPSNGDLSIRCSFSIKD</sequence>
<protein>
    <submittedName>
        <fullName evidence="7">Protein arginine N-methyltransferase 7</fullName>
    </submittedName>
</protein>
<dbReference type="SUPFAM" id="SSF53335">
    <property type="entry name" value="S-adenosyl-L-methionine-dependent methyltransferases"/>
    <property type="match status" value="2"/>
</dbReference>
<dbReference type="InterPro" id="IPR025799">
    <property type="entry name" value="Arg_MeTrfase"/>
</dbReference>
<dbReference type="PROSITE" id="PS51678">
    <property type="entry name" value="SAM_MT_PRMT"/>
    <property type="match status" value="2"/>
</dbReference>